<dbReference type="EMBL" id="QQAW01000011">
    <property type="protein sequence ID" value="RDI36288.1"/>
    <property type="molecule type" value="Genomic_DNA"/>
</dbReference>
<protein>
    <recommendedName>
        <fullName evidence="5">DNA transfer protein</fullName>
    </recommendedName>
</protein>
<keyword evidence="3" id="KW-1185">Reference proteome</keyword>
<dbReference type="Proteomes" id="UP000562982">
    <property type="component" value="Unassembled WGS sequence"/>
</dbReference>
<dbReference type="AlphaFoldDB" id="A0A370FXV7"/>
<accession>A0A370FXV7</accession>
<proteinExistence type="predicted"/>
<reference evidence="2 3" key="1">
    <citation type="submission" date="2018-07" db="EMBL/GenBank/DDBJ databases">
        <title>Genomic Encyclopedia of Type Strains, Phase IV (KMG-IV): sequencing the most valuable type-strain genomes for metagenomic binning, comparative biology and taxonomic classification.</title>
        <authorList>
            <person name="Goeker M."/>
        </authorList>
    </citation>
    <scope>NUCLEOTIDE SEQUENCE [LARGE SCALE GENOMIC DNA]</scope>
    <source>
        <strain evidence="2 3">DSM 5603</strain>
    </source>
</reference>
<comment type="caution">
    <text evidence="2">The sequence shown here is derived from an EMBL/GenBank/DDBJ whole genome shotgun (WGS) entry which is preliminary data.</text>
</comment>
<evidence type="ECO:0000313" key="2">
    <source>
        <dbReference type="EMBL" id="RDI36288.1"/>
    </source>
</evidence>
<reference evidence="1 4" key="2">
    <citation type="submission" date="2020-04" db="EMBL/GenBank/DDBJ databases">
        <title>Description of novel Gluconacetobacter.</title>
        <authorList>
            <person name="Sombolestani A."/>
        </authorList>
    </citation>
    <scope>NUCLEOTIDE SEQUENCE [LARGE SCALE GENOMIC DNA]</scope>
    <source>
        <strain evidence="1 4">LMG 1382</strain>
    </source>
</reference>
<name>A0A370FXV7_GLULI</name>
<dbReference type="RefSeq" id="WP_114728743.1">
    <property type="nucleotide sequence ID" value="NZ_BJMI01000041.1"/>
</dbReference>
<dbReference type="Proteomes" id="UP000254958">
    <property type="component" value="Unassembled WGS sequence"/>
</dbReference>
<organism evidence="2 3">
    <name type="scientific">Gluconacetobacter liquefaciens</name>
    <name type="common">Acetobacter liquefaciens</name>
    <dbReference type="NCBI Taxonomy" id="89584"/>
    <lineage>
        <taxon>Bacteria</taxon>
        <taxon>Pseudomonadati</taxon>
        <taxon>Pseudomonadota</taxon>
        <taxon>Alphaproteobacteria</taxon>
        <taxon>Acetobacterales</taxon>
        <taxon>Acetobacteraceae</taxon>
        <taxon>Gluconacetobacter</taxon>
    </lineage>
</organism>
<evidence type="ECO:0000313" key="3">
    <source>
        <dbReference type="Proteomes" id="UP000254958"/>
    </source>
</evidence>
<dbReference type="OrthoDB" id="10018314at2"/>
<evidence type="ECO:0000313" key="4">
    <source>
        <dbReference type="Proteomes" id="UP000562982"/>
    </source>
</evidence>
<dbReference type="EMBL" id="JABEQI010000013">
    <property type="protein sequence ID" value="MBB2187988.1"/>
    <property type="molecule type" value="Genomic_DNA"/>
</dbReference>
<gene>
    <name evidence="2" type="ORF">C7453_11172</name>
    <name evidence="1" type="ORF">HLH32_16730</name>
</gene>
<evidence type="ECO:0008006" key="5">
    <source>
        <dbReference type="Google" id="ProtNLM"/>
    </source>
</evidence>
<sequence length="229" mass="22480">MVTAIGGGLSALGSLAGGIAGADAASKAARQQAQAYSQAQQFQQNVYDQTDQNLSPYVGTGTNALYSLASLLGLPGGSSGQGSGAAAAYQAFTDTPYYQFPLQQGEQSLDQSAAARGLTLSGGQMNALQNYAQNYAGQQFGDYMNALSGLAGMGSSAASALGSQGNASASTLLSALSGQGNALARGTTASSSALMSGIGNALSLLAGTNTSPGVLGNIYGATNGGSYNV</sequence>
<evidence type="ECO:0000313" key="1">
    <source>
        <dbReference type="EMBL" id="MBB2187988.1"/>
    </source>
</evidence>